<dbReference type="GO" id="GO:0046872">
    <property type="term" value="F:metal ion binding"/>
    <property type="evidence" value="ECO:0007669"/>
    <property type="project" value="UniProtKB-KW"/>
</dbReference>
<keyword evidence="4" id="KW-0482">Metalloprotease</keyword>
<sequence length="74" mass="8409">LNGLNTDSGKESQAASFEGMDKFHVDKTTLHPIISECRVFKTDLELDVMRYANKISSEAHKFVMLNIKDDVEYS</sequence>
<dbReference type="AlphaFoldDB" id="A0A820T4L7"/>
<organism evidence="5 6">
    <name type="scientific">Adineta steineri</name>
    <dbReference type="NCBI Taxonomy" id="433720"/>
    <lineage>
        <taxon>Eukaryota</taxon>
        <taxon>Metazoa</taxon>
        <taxon>Spiralia</taxon>
        <taxon>Gnathifera</taxon>
        <taxon>Rotifera</taxon>
        <taxon>Eurotatoria</taxon>
        <taxon>Bdelloidea</taxon>
        <taxon>Adinetida</taxon>
        <taxon>Adinetidae</taxon>
        <taxon>Adineta</taxon>
    </lineage>
</organism>
<dbReference type="GO" id="GO:0006508">
    <property type="term" value="P:proteolysis"/>
    <property type="evidence" value="ECO:0007669"/>
    <property type="project" value="UniProtKB-KW"/>
</dbReference>
<evidence type="ECO:0000313" key="5">
    <source>
        <dbReference type="EMBL" id="CAF4465149.1"/>
    </source>
</evidence>
<gene>
    <name evidence="5" type="ORF">OKA104_LOCUS54923</name>
</gene>
<feature type="non-terminal residue" evidence="5">
    <location>
        <position position="1"/>
    </location>
</feature>
<name>A0A820T4L7_9BILA</name>
<dbReference type="PANTHER" id="PTHR48480:SF2">
    <property type="entry name" value="PEPTIDASE D"/>
    <property type="match status" value="1"/>
</dbReference>
<dbReference type="PANTHER" id="PTHR48480">
    <property type="match status" value="1"/>
</dbReference>
<evidence type="ECO:0000256" key="4">
    <source>
        <dbReference type="ARBA" id="ARBA00023049"/>
    </source>
</evidence>
<comment type="caution">
    <text evidence="5">The sequence shown here is derived from an EMBL/GenBank/DDBJ whole genome shotgun (WGS) entry which is preliminary data.</text>
</comment>
<dbReference type="Gene3D" id="3.40.350.10">
    <property type="entry name" value="Creatinase/prolidase N-terminal domain"/>
    <property type="match status" value="1"/>
</dbReference>
<evidence type="ECO:0000256" key="1">
    <source>
        <dbReference type="ARBA" id="ARBA00022670"/>
    </source>
</evidence>
<keyword evidence="2" id="KW-0479">Metal-binding</keyword>
<dbReference type="InterPro" id="IPR052433">
    <property type="entry name" value="X-Pro_dipept-like"/>
</dbReference>
<proteinExistence type="predicted"/>
<dbReference type="GO" id="GO:0008237">
    <property type="term" value="F:metallopeptidase activity"/>
    <property type="evidence" value="ECO:0007669"/>
    <property type="project" value="UniProtKB-KW"/>
</dbReference>
<evidence type="ECO:0000256" key="3">
    <source>
        <dbReference type="ARBA" id="ARBA00022801"/>
    </source>
</evidence>
<dbReference type="InterPro" id="IPR029149">
    <property type="entry name" value="Creatin/AminoP/Spt16_N"/>
</dbReference>
<reference evidence="5" key="1">
    <citation type="submission" date="2021-02" db="EMBL/GenBank/DDBJ databases">
        <authorList>
            <person name="Nowell W R."/>
        </authorList>
    </citation>
    <scope>NUCLEOTIDE SEQUENCE</scope>
</reference>
<dbReference type="Proteomes" id="UP000663881">
    <property type="component" value="Unassembled WGS sequence"/>
</dbReference>
<evidence type="ECO:0000313" key="6">
    <source>
        <dbReference type="Proteomes" id="UP000663881"/>
    </source>
</evidence>
<dbReference type="EMBL" id="CAJOAY010037626">
    <property type="protein sequence ID" value="CAF4465149.1"/>
    <property type="molecule type" value="Genomic_DNA"/>
</dbReference>
<keyword evidence="1" id="KW-0645">Protease</keyword>
<keyword evidence="3" id="KW-0378">Hydrolase</keyword>
<dbReference type="InterPro" id="IPR036005">
    <property type="entry name" value="Creatinase/aminopeptidase-like"/>
</dbReference>
<accession>A0A820T4L7</accession>
<protein>
    <submittedName>
        <fullName evidence="5">Uncharacterized protein</fullName>
    </submittedName>
</protein>
<evidence type="ECO:0000256" key="2">
    <source>
        <dbReference type="ARBA" id="ARBA00022723"/>
    </source>
</evidence>
<dbReference type="SUPFAM" id="SSF55920">
    <property type="entry name" value="Creatinase/aminopeptidase"/>
    <property type="match status" value="1"/>
</dbReference>
<dbReference type="Gene3D" id="3.90.230.10">
    <property type="entry name" value="Creatinase/methionine aminopeptidase superfamily"/>
    <property type="match status" value="1"/>
</dbReference>